<dbReference type="Proteomes" id="UP000616151">
    <property type="component" value="Unassembled WGS sequence"/>
</dbReference>
<dbReference type="EMBL" id="JAENHL010000008">
    <property type="protein sequence ID" value="MBK1870554.1"/>
    <property type="molecule type" value="Genomic_DNA"/>
</dbReference>
<comment type="caution">
    <text evidence="1">The sequence shown here is derived from an EMBL/GenBank/DDBJ whole genome shotgun (WGS) entry which is preliminary data.</text>
</comment>
<accession>A0ACC5RCY9</accession>
<protein>
    <submittedName>
        <fullName evidence="1">Uncharacterized protein</fullName>
    </submittedName>
</protein>
<gene>
    <name evidence="1" type="ORF">JHL16_29590</name>
</gene>
<keyword evidence="2" id="KW-1185">Reference proteome</keyword>
<evidence type="ECO:0000313" key="2">
    <source>
        <dbReference type="Proteomes" id="UP000616151"/>
    </source>
</evidence>
<name>A0ACC5RCY9_9HYPH</name>
<proteinExistence type="predicted"/>
<reference evidence="1" key="1">
    <citation type="submission" date="2021-01" db="EMBL/GenBank/DDBJ databases">
        <authorList>
            <person name="Sun Q."/>
        </authorList>
    </citation>
    <scope>NUCLEOTIDE SEQUENCE</scope>
    <source>
        <strain evidence="1">YIM B02566</strain>
    </source>
</reference>
<sequence length="102" mass="10630">MDTIGTAPGKDALVIAGIILFVFLWLIPLLHVSRAGRLLPIIEVLLLLGTSILLPIGLTALGAAASPLTGAMLFAPMAAAASLLWFTALVIALFAELGERLR</sequence>
<evidence type="ECO:0000313" key="1">
    <source>
        <dbReference type="EMBL" id="MBK1870554.1"/>
    </source>
</evidence>
<organism evidence="1 2">
    <name type="scientific">Taklimakanibacter albus</name>
    <dbReference type="NCBI Taxonomy" id="2800327"/>
    <lineage>
        <taxon>Bacteria</taxon>
        <taxon>Pseudomonadati</taxon>
        <taxon>Pseudomonadota</taxon>
        <taxon>Alphaproteobacteria</taxon>
        <taxon>Hyphomicrobiales</taxon>
        <taxon>Aestuariivirgaceae</taxon>
        <taxon>Taklimakanibacter</taxon>
    </lineage>
</organism>